<comment type="caution">
    <text evidence="1">The sequence shown here is derived from an EMBL/GenBank/DDBJ whole genome shotgun (WGS) entry which is preliminary data.</text>
</comment>
<dbReference type="EMBL" id="JAEPRB010000007">
    <property type="protein sequence ID" value="KAG2227423.1"/>
    <property type="molecule type" value="Genomic_DNA"/>
</dbReference>
<accession>A0A8H7VSR8</accession>
<dbReference type="OrthoDB" id="2297482at2759"/>
<evidence type="ECO:0000313" key="1">
    <source>
        <dbReference type="EMBL" id="KAG2227423.1"/>
    </source>
</evidence>
<protein>
    <submittedName>
        <fullName evidence="1">Uncharacterized protein</fullName>
    </submittedName>
</protein>
<evidence type="ECO:0000313" key="2">
    <source>
        <dbReference type="Proteomes" id="UP000646827"/>
    </source>
</evidence>
<dbReference type="Proteomes" id="UP000646827">
    <property type="component" value="Unassembled WGS sequence"/>
</dbReference>
<reference evidence="1 2" key="1">
    <citation type="submission" date="2020-12" db="EMBL/GenBank/DDBJ databases">
        <title>Metabolic potential, ecology and presence of endohyphal bacteria is reflected in genomic diversity of Mucoromycotina.</title>
        <authorList>
            <person name="Muszewska A."/>
            <person name="Okrasinska A."/>
            <person name="Steczkiewicz K."/>
            <person name="Drgas O."/>
            <person name="Orlowska M."/>
            <person name="Perlinska-Lenart U."/>
            <person name="Aleksandrzak-Piekarczyk T."/>
            <person name="Szatraj K."/>
            <person name="Zielenkiewicz U."/>
            <person name="Pilsyk S."/>
            <person name="Malc E."/>
            <person name="Mieczkowski P."/>
            <person name="Kruszewska J.S."/>
            <person name="Biernat P."/>
            <person name="Pawlowska J."/>
        </authorList>
    </citation>
    <scope>NUCLEOTIDE SEQUENCE [LARGE SCALE GENOMIC DNA]</scope>
    <source>
        <strain evidence="1 2">CBS 142.35</strain>
    </source>
</reference>
<proteinExistence type="predicted"/>
<dbReference type="AlphaFoldDB" id="A0A8H7VSR8"/>
<organism evidence="1 2">
    <name type="scientific">Circinella minor</name>
    <dbReference type="NCBI Taxonomy" id="1195481"/>
    <lineage>
        <taxon>Eukaryota</taxon>
        <taxon>Fungi</taxon>
        <taxon>Fungi incertae sedis</taxon>
        <taxon>Mucoromycota</taxon>
        <taxon>Mucoromycotina</taxon>
        <taxon>Mucoromycetes</taxon>
        <taxon>Mucorales</taxon>
        <taxon>Lichtheimiaceae</taxon>
        <taxon>Circinella</taxon>
    </lineage>
</organism>
<keyword evidence="2" id="KW-1185">Reference proteome</keyword>
<gene>
    <name evidence="1" type="ORF">INT45_007448</name>
</gene>
<sequence length="257" mass="29512">MFDDIEVNYSKDIKTATDDLSILCFGSNKNLAGIERGENTMGSYNLLSRTDVNGRHIDCRVIATTHPQLSYYIGDTMWMNITTKQYWKISIAPYDRGYSLSKNTDKDVVLLEWFVNINNTTGRYMTHYHQPQGGLLTQIRPLTLTEGCEDCIILPTSLEVYTPRIGPVNGDMSNSIIEGYDGKSYACPVFRECANNTGRYRAISFYYLGYNGEKYEPTFEWNHSIGRDDIYTDNPKAMLNFLFENDEHDVPKEFIIE</sequence>
<name>A0A8H7VSR8_9FUNG</name>